<dbReference type="InterPro" id="IPR027417">
    <property type="entry name" value="P-loop_NTPase"/>
</dbReference>
<accession>A0ABD5NU02</accession>
<dbReference type="SUPFAM" id="SSF52540">
    <property type="entry name" value="P-loop containing nucleoside triphosphate hydrolases"/>
    <property type="match status" value="1"/>
</dbReference>
<keyword evidence="3" id="KW-0067">ATP-binding</keyword>
<feature type="domain" description="DUF234" evidence="2">
    <location>
        <begin position="310"/>
        <end position="395"/>
    </location>
</feature>
<dbReference type="GO" id="GO:0005524">
    <property type="term" value="F:ATP binding"/>
    <property type="evidence" value="ECO:0007669"/>
    <property type="project" value="UniProtKB-KW"/>
</dbReference>
<keyword evidence="4" id="KW-1185">Reference proteome</keyword>
<dbReference type="EMBL" id="JBHSAQ010000016">
    <property type="protein sequence ID" value="MFC3960220.1"/>
    <property type="molecule type" value="Genomic_DNA"/>
</dbReference>
<dbReference type="PANTHER" id="PTHR34704">
    <property type="entry name" value="ATPASE"/>
    <property type="match status" value="1"/>
</dbReference>
<dbReference type="Gene3D" id="3.40.50.300">
    <property type="entry name" value="P-loop containing nucleotide triphosphate hydrolases"/>
    <property type="match status" value="1"/>
</dbReference>
<evidence type="ECO:0000313" key="4">
    <source>
        <dbReference type="Proteomes" id="UP001595846"/>
    </source>
</evidence>
<dbReference type="InterPro" id="IPR011335">
    <property type="entry name" value="Restrct_endonuc-II-like"/>
</dbReference>
<evidence type="ECO:0000313" key="3">
    <source>
        <dbReference type="EMBL" id="MFC3960220.1"/>
    </source>
</evidence>
<dbReference type="InterPro" id="IPR036388">
    <property type="entry name" value="WH-like_DNA-bd_sf"/>
</dbReference>
<sequence>MRRFVNRTAELEQLQELYESNEAELAVVYGRRRLGKTALVRQSLDAYDGAVVYQARQKTSRLQLQQFVEAAATAYPDVERIRKNWEDVLRYLAEQDAIVVLDEFPYLVEQEPSLPSVVQALLDHELEDSSATFVLVGSSISMMEEAALLGNSPLYGRSSVKLDVGPLPFSAALSFFDEVPSPAEQVKTWSIFGGVPYYLEEIDPKRTLETVVSRTILSRHGTLHNEPDYVLRMELTEPTRYFSILEALAAGKTSRNEIAGQTGIDYNQLSKYLDRLSRLRLVDQHVPITERKARSKRSRYRIRDSFFRFWFRFVYGAAAEYDELGDEAYQTLIEPEIADFASRSFETLCCTALRTFYPSKTVTKTGQWWYDDHEIDVVGFTTDGTLIAGECKFRESTLGYDAFSKLRDHVDELRWTPRDGSDRTETYALFSKSGFSNAVEEVAEERSDLRLFSIDDVVSAVS</sequence>
<dbReference type="CDD" id="cd00090">
    <property type="entry name" value="HTH_ARSR"/>
    <property type="match status" value="1"/>
</dbReference>
<protein>
    <submittedName>
        <fullName evidence="3">ATP-binding protein</fullName>
    </submittedName>
</protein>
<dbReference type="InterPro" id="IPR011579">
    <property type="entry name" value="ATPase_dom"/>
</dbReference>
<dbReference type="SUPFAM" id="SSF46785">
    <property type="entry name" value="Winged helix' DNA-binding domain"/>
    <property type="match status" value="1"/>
</dbReference>
<name>A0ABD5NU02_9EURY</name>
<reference evidence="3 4" key="1">
    <citation type="journal article" date="2019" name="Int. J. Syst. Evol. Microbiol.">
        <title>The Global Catalogue of Microorganisms (GCM) 10K type strain sequencing project: providing services to taxonomists for standard genome sequencing and annotation.</title>
        <authorList>
            <consortium name="The Broad Institute Genomics Platform"/>
            <consortium name="The Broad Institute Genome Sequencing Center for Infectious Disease"/>
            <person name="Wu L."/>
            <person name="Ma J."/>
        </authorList>
    </citation>
    <scope>NUCLEOTIDE SEQUENCE [LARGE SCALE GENOMIC DNA]</scope>
    <source>
        <strain evidence="3 4">IBRC-M 10256</strain>
    </source>
</reference>
<dbReference type="RefSeq" id="WP_256532500.1">
    <property type="nucleotide sequence ID" value="NZ_CP101824.1"/>
</dbReference>
<dbReference type="AlphaFoldDB" id="A0ABD5NU02"/>
<dbReference type="Pfam" id="PF01637">
    <property type="entry name" value="ATPase_2"/>
    <property type="match status" value="1"/>
</dbReference>
<dbReference type="InterPro" id="IPR036390">
    <property type="entry name" value="WH_DNA-bd_sf"/>
</dbReference>
<dbReference type="Proteomes" id="UP001595846">
    <property type="component" value="Unassembled WGS sequence"/>
</dbReference>
<dbReference type="Pfam" id="PF03008">
    <property type="entry name" value="DUF234"/>
    <property type="match status" value="1"/>
</dbReference>
<organism evidence="3 4">
    <name type="scientific">Halovivax cerinus</name>
    <dbReference type="NCBI Taxonomy" id="1487865"/>
    <lineage>
        <taxon>Archaea</taxon>
        <taxon>Methanobacteriati</taxon>
        <taxon>Methanobacteriota</taxon>
        <taxon>Stenosarchaea group</taxon>
        <taxon>Halobacteria</taxon>
        <taxon>Halobacteriales</taxon>
        <taxon>Natrialbaceae</taxon>
        <taxon>Halovivax</taxon>
    </lineage>
</organism>
<dbReference type="InterPro" id="IPR011991">
    <property type="entry name" value="ArsR-like_HTH"/>
</dbReference>
<comment type="caution">
    <text evidence="3">The sequence shown here is derived from an EMBL/GenBank/DDBJ whole genome shotgun (WGS) entry which is preliminary data.</text>
</comment>
<feature type="domain" description="ATPase" evidence="1">
    <location>
        <begin position="4"/>
        <end position="202"/>
    </location>
</feature>
<dbReference type="PANTHER" id="PTHR34704:SF1">
    <property type="entry name" value="ATPASE"/>
    <property type="match status" value="1"/>
</dbReference>
<dbReference type="SUPFAM" id="SSF52980">
    <property type="entry name" value="Restriction endonuclease-like"/>
    <property type="match status" value="1"/>
</dbReference>
<dbReference type="Gene3D" id="1.10.10.10">
    <property type="entry name" value="Winged helix-like DNA-binding domain superfamily/Winged helix DNA-binding domain"/>
    <property type="match status" value="1"/>
</dbReference>
<dbReference type="GeneID" id="73901589"/>
<proteinExistence type="predicted"/>
<keyword evidence="3" id="KW-0547">Nucleotide-binding</keyword>
<gene>
    <name evidence="3" type="ORF">ACFOUR_17840</name>
</gene>
<evidence type="ECO:0000259" key="2">
    <source>
        <dbReference type="Pfam" id="PF03008"/>
    </source>
</evidence>
<evidence type="ECO:0000259" key="1">
    <source>
        <dbReference type="Pfam" id="PF01637"/>
    </source>
</evidence>
<dbReference type="InterPro" id="IPR004256">
    <property type="entry name" value="DUF234"/>
</dbReference>